<dbReference type="PANTHER" id="PTHR43539:SF24">
    <property type="entry name" value="FAD_NAD(P)-BINDING DOMAIN-CONTAINING PROTEIN-RELATED"/>
    <property type="match status" value="1"/>
</dbReference>
<evidence type="ECO:0008006" key="4">
    <source>
        <dbReference type="Google" id="ProtNLM"/>
    </source>
</evidence>
<protein>
    <recommendedName>
        <fullName evidence="4">FAD/NAD(P)-binding domain-containing protein</fullName>
    </recommendedName>
</protein>
<dbReference type="Proteomes" id="UP001149165">
    <property type="component" value="Unassembled WGS sequence"/>
</dbReference>
<dbReference type="GO" id="GO:0050660">
    <property type="term" value="F:flavin adenine dinucleotide binding"/>
    <property type="evidence" value="ECO:0007669"/>
    <property type="project" value="TreeGrafter"/>
</dbReference>
<reference evidence="2" key="1">
    <citation type="submission" date="2022-11" db="EMBL/GenBank/DDBJ databases">
        <authorList>
            <person name="Petersen C."/>
        </authorList>
    </citation>
    <scope>NUCLEOTIDE SEQUENCE</scope>
    <source>
        <strain evidence="2">IBT 30069</strain>
    </source>
</reference>
<accession>A0A9W9KI37</accession>
<dbReference type="Pfam" id="PF13738">
    <property type="entry name" value="Pyr_redox_3"/>
    <property type="match status" value="1"/>
</dbReference>
<evidence type="ECO:0000256" key="1">
    <source>
        <dbReference type="ARBA" id="ARBA00023002"/>
    </source>
</evidence>
<dbReference type="InterPro" id="IPR036188">
    <property type="entry name" value="FAD/NAD-bd_sf"/>
</dbReference>
<reference evidence="2" key="2">
    <citation type="journal article" date="2023" name="IMA Fungus">
        <title>Comparative genomic study of the Penicillium genus elucidates a diverse pangenome and 15 lateral gene transfer events.</title>
        <authorList>
            <person name="Petersen C."/>
            <person name="Sorensen T."/>
            <person name="Nielsen M.R."/>
            <person name="Sondergaard T.E."/>
            <person name="Sorensen J.L."/>
            <person name="Fitzpatrick D.A."/>
            <person name="Frisvad J.C."/>
            <person name="Nielsen K.L."/>
        </authorList>
    </citation>
    <scope>NUCLEOTIDE SEQUENCE</scope>
    <source>
        <strain evidence="2">IBT 30069</strain>
    </source>
</reference>
<gene>
    <name evidence="2" type="ORF">N7456_003296</name>
</gene>
<dbReference type="OrthoDB" id="74360at2759"/>
<dbReference type="EMBL" id="JAPQKH010000003">
    <property type="protein sequence ID" value="KAJ5106621.1"/>
    <property type="molecule type" value="Genomic_DNA"/>
</dbReference>
<dbReference type="SUPFAM" id="SSF51905">
    <property type="entry name" value="FAD/NAD(P)-binding domain"/>
    <property type="match status" value="2"/>
</dbReference>
<evidence type="ECO:0000313" key="3">
    <source>
        <dbReference type="Proteomes" id="UP001149165"/>
    </source>
</evidence>
<organism evidence="2 3">
    <name type="scientific">Penicillium angulare</name>
    <dbReference type="NCBI Taxonomy" id="116970"/>
    <lineage>
        <taxon>Eukaryota</taxon>
        <taxon>Fungi</taxon>
        <taxon>Dikarya</taxon>
        <taxon>Ascomycota</taxon>
        <taxon>Pezizomycotina</taxon>
        <taxon>Eurotiomycetes</taxon>
        <taxon>Eurotiomycetidae</taxon>
        <taxon>Eurotiales</taxon>
        <taxon>Aspergillaceae</taxon>
        <taxon>Penicillium</taxon>
    </lineage>
</organism>
<comment type="caution">
    <text evidence="2">The sequence shown here is derived from an EMBL/GenBank/DDBJ whole genome shotgun (WGS) entry which is preliminary data.</text>
</comment>
<name>A0A9W9KI37_9EURO</name>
<keyword evidence="3" id="KW-1185">Reference proteome</keyword>
<dbReference type="AlphaFoldDB" id="A0A9W9KI37"/>
<proteinExistence type="predicted"/>
<dbReference type="PRINTS" id="PR00411">
    <property type="entry name" value="PNDRDTASEI"/>
</dbReference>
<keyword evidence="1" id="KW-0560">Oxidoreductase</keyword>
<sequence>MSHEFPPLAALPPLTLHQSVEQLDASKIVNSWLSSFTSRFDKGQATDILDHFLEKESWWRDFVSFSWDIACHNGAETICEYLSSSTTGFAEPKADQLGALQPQLADMGGLRFIQSGFTFKNNFGTGRGVLRLANVGPNRWKAWTVFTVLERLNETENLPSNNQPDGALQVLVVGAGQSGLAIAAHLKELGLNYLVVDKASRPGESWLARYETIKLHTPIWTDHYPFMRYPADWPHYLDQKRIAEWMKHYGQAMGLNIKHDTLASNIKYNELGQRYTVDLEGKNGDIVTINPRHVVLATGLLSDISIRPTFSGEDSFKGQIYHTREHKSAVLTPDVRNKKITIIGSGTSAHDVAEDFVNHGARTVTMVQRGSIYVASLNSLENFQVPLWKTPGISLEDADLLGNSLPTAVVRTLSIGASQMMAENDKVLLDGLEKAGMAVKRGDQGDSLVDHQLILAGHFYLEQGASQMIIDGRIQVRRCEEGVQGYYPDGVTLSDGAKIESDIVILATGFERNVKVVERIMGNNVMEKVGEVCDLDDSQERIGVWRPTGMPGFWYMTGSFMWSRQFSSLLALQIAAIERGLNSYAEEK</sequence>
<dbReference type="Gene3D" id="3.50.50.60">
    <property type="entry name" value="FAD/NAD(P)-binding domain"/>
    <property type="match status" value="1"/>
</dbReference>
<dbReference type="GO" id="GO:0004497">
    <property type="term" value="F:monooxygenase activity"/>
    <property type="evidence" value="ECO:0007669"/>
    <property type="project" value="TreeGrafter"/>
</dbReference>
<dbReference type="InterPro" id="IPR050982">
    <property type="entry name" value="Auxin_biosynth/cation_transpt"/>
</dbReference>
<dbReference type="PANTHER" id="PTHR43539">
    <property type="entry name" value="FLAVIN-BINDING MONOOXYGENASE-LIKE PROTEIN (AFU_ORTHOLOGUE AFUA_4G09220)"/>
    <property type="match status" value="1"/>
</dbReference>
<evidence type="ECO:0000313" key="2">
    <source>
        <dbReference type="EMBL" id="KAJ5106621.1"/>
    </source>
</evidence>